<feature type="transmembrane region" description="Helical" evidence="1">
    <location>
        <begin position="44"/>
        <end position="71"/>
    </location>
</feature>
<dbReference type="EMBL" id="QJJG01000020">
    <property type="protein sequence ID" value="PXW39171.1"/>
    <property type="molecule type" value="Genomic_DNA"/>
</dbReference>
<dbReference type="AlphaFoldDB" id="A0A318FCR5"/>
<evidence type="ECO:0000256" key="1">
    <source>
        <dbReference type="SAM" id="Phobius"/>
    </source>
</evidence>
<dbReference type="RefSeq" id="WP_110276459.1">
    <property type="nucleotide sequence ID" value="NZ_QJJG01000020.1"/>
</dbReference>
<comment type="caution">
    <text evidence="2">The sequence shown here is derived from an EMBL/GenBank/DDBJ whole genome shotgun (WGS) entry which is preliminary data.</text>
</comment>
<feature type="transmembrane region" description="Helical" evidence="1">
    <location>
        <begin position="83"/>
        <end position="102"/>
    </location>
</feature>
<evidence type="ECO:0000313" key="2">
    <source>
        <dbReference type="EMBL" id="PXW39171.1"/>
    </source>
</evidence>
<protein>
    <submittedName>
        <fullName evidence="2">Uncharacterized protein</fullName>
    </submittedName>
</protein>
<keyword evidence="1" id="KW-0812">Transmembrane</keyword>
<reference evidence="2 3" key="1">
    <citation type="submission" date="2018-05" db="EMBL/GenBank/DDBJ databases">
        <title>Freshwater and sediment microbial communities from various areas in North America, analyzing microbe dynamics in response to fracking.</title>
        <authorList>
            <person name="Lamendella R."/>
        </authorList>
    </citation>
    <scope>NUCLEOTIDE SEQUENCE [LARGE SCALE GENOMIC DNA]</scope>
    <source>
        <strain evidence="2 3">67</strain>
    </source>
</reference>
<dbReference type="Proteomes" id="UP000247485">
    <property type="component" value="Unassembled WGS sequence"/>
</dbReference>
<gene>
    <name evidence="2" type="ORF">DET57_12088</name>
</gene>
<sequence length="104" mass="11628">MDNSGNWFTRYTRVMTAILSLYPWLIILLTFLDVRHKPAGGFFSAGAALALTLAGLSFINLIISIIFIVLANIYITDTKRGSVGYFFAINSISLLWMIFPVFSL</sequence>
<keyword evidence="1" id="KW-1133">Transmembrane helix</keyword>
<keyword evidence="1" id="KW-0472">Membrane</keyword>
<organism evidence="2 3">
    <name type="scientific">Klebsiella oxytoca</name>
    <dbReference type="NCBI Taxonomy" id="571"/>
    <lineage>
        <taxon>Bacteria</taxon>
        <taxon>Pseudomonadati</taxon>
        <taxon>Pseudomonadota</taxon>
        <taxon>Gammaproteobacteria</taxon>
        <taxon>Enterobacterales</taxon>
        <taxon>Enterobacteriaceae</taxon>
        <taxon>Klebsiella/Raoultella group</taxon>
        <taxon>Klebsiella</taxon>
    </lineage>
</organism>
<evidence type="ECO:0000313" key="3">
    <source>
        <dbReference type="Proteomes" id="UP000247485"/>
    </source>
</evidence>
<accession>A0A318FCR5</accession>
<proteinExistence type="predicted"/>
<name>A0A318FCR5_KLEOX</name>
<feature type="transmembrane region" description="Helical" evidence="1">
    <location>
        <begin position="12"/>
        <end position="32"/>
    </location>
</feature>